<name>A0AA86VNG0_9FABA</name>
<evidence type="ECO:0000256" key="1">
    <source>
        <dbReference type="ARBA" id="ARBA00022723"/>
    </source>
</evidence>
<evidence type="ECO:0000313" key="8">
    <source>
        <dbReference type="EMBL" id="CAJ1975007.1"/>
    </source>
</evidence>
<evidence type="ECO:0000313" key="9">
    <source>
        <dbReference type="Proteomes" id="UP001189624"/>
    </source>
</evidence>
<dbReference type="Gene3D" id="4.10.1000.10">
    <property type="entry name" value="Zinc finger, CCCH-type"/>
    <property type="match status" value="2"/>
</dbReference>
<proteinExistence type="predicted"/>
<feature type="zinc finger region" description="C3H1-type" evidence="5">
    <location>
        <begin position="203"/>
        <end position="231"/>
    </location>
</feature>
<organism evidence="8 9">
    <name type="scientific">Sphenostylis stenocarpa</name>
    <dbReference type="NCBI Taxonomy" id="92480"/>
    <lineage>
        <taxon>Eukaryota</taxon>
        <taxon>Viridiplantae</taxon>
        <taxon>Streptophyta</taxon>
        <taxon>Embryophyta</taxon>
        <taxon>Tracheophyta</taxon>
        <taxon>Spermatophyta</taxon>
        <taxon>Magnoliopsida</taxon>
        <taxon>eudicotyledons</taxon>
        <taxon>Gunneridae</taxon>
        <taxon>Pentapetalae</taxon>
        <taxon>rosids</taxon>
        <taxon>fabids</taxon>
        <taxon>Fabales</taxon>
        <taxon>Fabaceae</taxon>
        <taxon>Papilionoideae</taxon>
        <taxon>50 kb inversion clade</taxon>
        <taxon>NPAAA clade</taxon>
        <taxon>indigoferoid/millettioid clade</taxon>
        <taxon>Phaseoleae</taxon>
        <taxon>Sphenostylis</taxon>
    </lineage>
</organism>
<feature type="zinc finger region" description="C3H1-type" evidence="5">
    <location>
        <begin position="431"/>
        <end position="459"/>
    </location>
</feature>
<dbReference type="Gene3D" id="2.30.30.1190">
    <property type="match status" value="2"/>
</dbReference>
<feature type="region of interest" description="Disordered" evidence="6">
    <location>
        <begin position="1"/>
        <end position="151"/>
    </location>
</feature>
<dbReference type="Proteomes" id="UP001189624">
    <property type="component" value="Chromosome 9"/>
</dbReference>
<feature type="compositionally biased region" description="Basic and acidic residues" evidence="6">
    <location>
        <begin position="50"/>
        <end position="68"/>
    </location>
</feature>
<dbReference type="Pfam" id="PF00642">
    <property type="entry name" value="zf-CCCH"/>
    <property type="match status" value="5"/>
</dbReference>
<dbReference type="GO" id="GO:0008270">
    <property type="term" value="F:zinc ion binding"/>
    <property type="evidence" value="ECO:0007669"/>
    <property type="project" value="UniProtKB-KW"/>
</dbReference>
<feature type="compositionally biased region" description="Polar residues" evidence="6">
    <location>
        <begin position="19"/>
        <end position="35"/>
    </location>
</feature>
<dbReference type="PANTHER" id="PTHR12506:SF81">
    <property type="entry name" value="TRANSCRIPTION FACTOR C3H FAMILY-RELATED"/>
    <property type="match status" value="1"/>
</dbReference>
<dbReference type="SMART" id="SM00356">
    <property type="entry name" value="ZnF_C3H1"/>
    <property type="match status" value="5"/>
</dbReference>
<dbReference type="AlphaFoldDB" id="A0AA86VNG0"/>
<feature type="domain" description="C3H1-type" evidence="7">
    <location>
        <begin position="431"/>
        <end position="459"/>
    </location>
</feature>
<dbReference type="PANTHER" id="PTHR12506">
    <property type="entry name" value="PROTEIN PHOSPHATASE RELATED"/>
    <property type="match status" value="1"/>
</dbReference>
<feature type="domain" description="C3H1-type" evidence="7">
    <location>
        <begin position="385"/>
        <end position="413"/>
    </location>
</feature>
<keyword evidence="1 5" id="KW-0479">Metal-binding</keyword>
<dbReference type="GO" id="GO:0003729">
    <property type="term" value="F:mRNA binding"/>
    <property type="evidence" value="ECO:0007669"/>
    <property type="project" value="TreeGrafter"/>
</dbReference>
<evidence type="ECO:0000256" key="2">
    <source>
        <dbReference type="ARBA" id="ARBA00022771"/>
    </source>
</evidence>
<dbReference type="InterPro" id="IPR000571">
    <property type="entry name" value="Znf_CCCH"/>
</dbReference>
<feature type="domain" description="C3H1-type" evidence="7">
    <location>
        <begin position="156"/>
        <end position="184"/>
    </location>
</feature>
<keyword evidence="9" id="KW-1185">Reference proteome</keyword>
<dbReference type="SUPFAM" id="SSF90229">
    <property type="entry name" value="CCCH zinc finger"/>
    <property type="match status" value="5"/>
</dbReference>
<protein>
    <recommendedName>
        <fullName evidence="7">C3H1-type domain-containing protein</fullName>
    </recommendedName>
</protein>
<keyword evidence="3 5" id="KW-0862">Zinc</keyword>
<dbReference type="GO" id="GO:0003677">
    <property type="term" value="F:DNA binding"/>
    <property type="evidence" value="ECO:0007669"/>
    <property type="project" value="UniProtKB-KW"/>
</dbReference>
<feature type="zinc finger region" description="C3H1-type" evidence="5">
    <location>
        <begin position="385"/>
        <end position="413"/>
    </location>
</feature>
<evidence type="ECO:0000256" key="4">
    <source>
        <dbReference type="ARBA" id="ARBA00023125"/>
    </source>
</evidence>
<dbReference type="PROSITE" id="PS50103">
    <property type="entry name" value="ZF_C3H1"/>
    <property type="match status" value="5"/>
</dbReference>
<dbReference type="EMBL" id="OY731406">
    <property type="protein sequence ID" value="CAJ1975007.1"/>
    <property type="molecule type" value="Genomic_DNA"/>
</dbReference>
<evidence type="ECO:0000259" key="7">
    <source>
        <dbReference type="PROSITE" id="PS50103"/>
    </source>
</evidence>
<keyword evidence="4" id="KW-0238">DNA-binding</keyword>
<dbReference type="Gramene" id="rna-AYBTSS11_LOCUS27095">
    <property type="protein sequence ID" value="CAJ1975007.1"/>
    <property type="gene ID" value="gene-AYBTSS11_LOCUS27095"/>
</dbReference>
<evidence type="ECO:0000256" key="6">
    <source>
        <dbReference type="SAM" id="MobiDB-lite"/>
    </source>
</evidence>
<evidence type="ECO:0000256" key="3">
    <source>
        <dbReference type="ARBA" id="ARBA00022833"/>
    </source>
</evidence>
<accession>A0AA86VNG0</accession>
<sequence length="494" mass="54001">MEPFESETVSSLTKDELGETSSPVHSLEQDPQPSDLNHVAEGDDALGGEFQDKLDLKDEGESEDKGSNLEDGYENLSDQGAAPERGKGEVCDDGGGDDDAAVDGDVDDDGWNGGDEGCDWIENVNESENEKVGGDVEGVENRDERSSGRTQQYPLRPEAEDCAFYLKTGSCKFGFNCKFNHPLRRKNQAKNENAGEREEQSERSGQMECKYYLRSGGCKFGKACKFNHTKGKCLSASPIVELNFLGLPIRVGEKECHYYMRTGSCKFGANCKFNHPDPTSGGGDSPSGYGNGSSVSLQGVSQSSISSWSSTRPVNESAPFVPVIISANPGVSAQTSEWNGYQAPVYLPERNMHPPSTYIMNNPVMETNVYLHSQKQMEVEEFPERPGEPECSYFLKTGDCKFKYNCKFHHPKNRIARLPPCSLSDKGLPLRPDQNVCTYYSRYGICKFGPACKFDHPPPSSMAGLDQQSSYSNSVSVDVAENGGGVSDANQLSL</sequence>
<dbReference type="InterPro" id="IPR036855">
    <property type="entry name" value="Znf_CCCH_sf"/>
</dbReference>
<feature type="domain" description="C3H1-type" evidence="7">
    <location>
        <begin position="250"/>
        <end position="278"/>
    </location>
</feature>
<feature type="compositionally biased region" description="Basic and acidic residues" evidence="6">
    <location>
        <begin position="128"/>
        <end position="147"/>
    </location>
</feature>
<feature type="zinc finger region" description="C3H1-type" evidence="5">
    <location>
        <begin position="156"/>
        <end position="184"/>
    </location>
</feature>
<feature type="zinc finger region" description="C3H1-type" evidence="5">
    <location>
        <begin position="250"/>
        <end position="278"/>
    </location>
</feature>
<keyword evidence="2 5" id="KW-0863">Zinc-finger</keyword>
<feature type="domain" description="C3H1-type" evidence="7">
    <location>
        <begin position="203"/>
        <end position="231"/>
    </location>
</feature>
<gene>
    <name evidence="8" type="ORF">AYBTSS11_LOCUS27095</name>
</gene>
<reference evidence="8" key="1">
    <citation type="submission" date="2023-10" db="EMBL/GenBank/DDBJ databases">
        <authorList>
            <person name="Domelevo Entfellner J.-B."/>
        </authorList>
    </citation>
    <scope>NUCLEOTIDE SEQUENCE</scope>
</reference>
<evidence type="ECO:0000256" key="5">
    <source>
        <dbReference type="PROSITE-ProRule" id="PRU00723"/>
    </source>
</evidence>
<dbReference type="InterPro" id="IPR050974">
    <property type="entry name" value="Plant_ZF_CCCH"/>
</dbReference>
<feature type="compositionally biased region" description="Acidic residues" evidence="6">
    <location>
        <begin position="91"/>
        <end position="110"/>
    </location>
</feature>